<dbReference type="Gene3D" id="1.10.287.130">
    <property type="match status" value="1"/>
</dbReference>
<dbReference type="RefSeq" id="WP_088751789.1">
    <property type="nucleotide sequence ID" value="NZ_NJGU01000008.1"/>
</dbReference>
<keyword evidence="6 10" id="KW-0418">Kinase</keyword>
<dbReference type="InterPro" id="IPR003594">
    <property type="entry name" value="HATPase_dom"/>
</dbReference>
<feature type="domain" description="Response regulatory" evidence="9">
    <location>
        <begin position="392"/>
        <end position="508"/>
    </location>
</feature>
<sequence length="516" mass="56252">MNAPQQLILNVDDTDAARYARTRILTKAGLHVVEAASGAEALAMAHELKPALILLDVKLPDIHGMEVCARLKADPATSFIMVLQTSASYIGVADKIRALEGGADNYLFEPIEPAELLASVHALLRLAKVENELREIDRRKDEFLAILAHELRNPLVPMRNAVGILNTRAPEAPEWELRARSTISRHLDHMVRLVDDLLDVSRLSHNKLALQLNRISLGDIVQSALEATRTMMERKRQQLRTDIADDDLMVVGDEVRLVQVLMNLLHNAVKFTPEGGNIVLSAGRAGDSVFVSVADSGCGIPSERMGDIFGMFAQANGLGKDRQDGLGIGLSLAKSLTELHGGTLTAESPGIGLGSAFKVQLPSAPTAITDTAKPEPTQNNKGDSSGVAQRVRILVVDDNVDIADTMKELLELLGHDVEVAYSGNEGIRLARQLIPDAIMLDIGLKDMTGHDLARTLRSDELTRDIFLMACSGFSSDEDKQQAYDAGVDDYLVKPVDIDTLAQLQLKRQQTRVNRKE</sequence>
<dbReference type="PANTHER" id="PTHR43547">
    <property type="entry name" value="TWO-COMPONENT HISTIDINE KINASE"/>
    <property type="match status" value="1"/>
</dbReference>
<dbReference type="Gene3D" id="6.10.250.690">
    <property type="match status" value="1"/>
</dbReference>
<gene>
    <name evidence="10" type="ORF">CEJ42_16215</name>
</gene>
<dbReference type="Proteomes" id="UP000197596">
    <property type="component" value="Unassembled WGS sequence"/>
</dbReference>
<dbReference type="PANTHER" id="PTHR43547:SF2">
    <property type="entry name" value="HYBRID SIGNAL TRANSDUCTION HISTIDINE KINASE C"/>
    <property type="match status" value="1"/>
</dbReference>
<evidence type="ECO:0000256" key="5">
    <source>
        <dbReference type="ARBA" id="ARBA00022679"/>
    </source>
</evidence>
<evidence type="ECO:0000259" key="8">
    <source>
        <dbReference type="PROSITE" id="PS50109"/>
    </source>
</evidence>
<evidence type="ECO:0000313" key="10">
    <source>
        <dbReference type="EMBL" id="OWY28162.1"/>
    </source>
</evidence>
<dbReference type="FunFam" id="3.30.565.10:FF:000006">
    <property type="entry name" value="Sensor histidine kinase WalK"/>
    <property type="match status" value="1"/>
</dbReference>
<evidence type="ECO:0000256" key="3">
    <source>
        <dbReference type="ARBA" id="ARBA00012438"/>
    </source>
</evidence>
<dbReference type="EC" id="2.7.13.3" evidence="3"/>
<comment type="catalytic activity">
    <reaction evidence="1">
        <text>ATP + protein L-histidine = ADP + protein N-phospho-L-histidine.</text>
        <dbReference type="EC" id="2.7.13.3"/>
    </reaction>
</comment>
<comment type="subcellular location">
    <subcellularLocation>
        <location evidence="2">Cell inner membrane</location>
        <topology evidence="2">Multi-pass membrane protein</topology>
    </subcellularLocation>
</comment>
<evidence type="ECO:0000256" key="1">
    <source>
        <dbReference type="ARBA" id="ARBA00000085"/>
    </source>
</evidence>
<evidence type="ECO:0000256" key="2">
    <source>
        <dbReference type="ARBA" id="ARBA00004429"/>
    </source>
</evidence>
<organism evidence="10 11">
    <name type="scientific">Herbaspirillum robiniae</name>
    <dbReference type="NCBI Taxonomy" id="2014887"/>
    <lineage>
        <taxon>Bacteria</taxon>
        <taxon>Pseudomonadati</taxon>
        <taxon>Pseudomonadota</taxon>
        <taxon>Betaproteobacteria</taxon>
        <taxon>Burkholderiales</taxon>
        <taxon>Oxalobacteraceae</taxon>
        <taxon>Herbaspirillum</taxon>
    </lineage>
</organism>
<dbReference type="SMART" id="SM00387">
    <property type="entry name" value="HATPase_c"/>
    <property type="match status" value="1"/>
</dbReference>
<proteinExistence type="predicted"/>
<dbReference type="InterPro" id="IPR005467">
    <property type="entry name" value="His_kinase_dom"/>
</dbReference>
<dbReference type="SMART" id="SM00388">
    <property type="entry name" value="HisKA"/>
    <property type="match status" value="1"/>
</dbReference>
<dbReference type="Pfam" id="PF00072">
    <property type="entry name" value="Response_reg"/>
    <property type="match status" value="2"/>
</dbReference>
<dbReference type="SUPFAM" id="SSF55874">
    <property type="entry name" value="ATPase domain of HSP90 chaperone/DNA topoisomerase II/histidine kinase"/>
    <property type="match status" value="1"/>
</dbReference>
<dbReference type="InterPro" id="IPR004358">
    <property type="entry name" value="Sig_transdc_His_kin-like_C"/>
</dbReference>
<feature type="modified residue" description="4-aspartylphosphate" evidence="7">
    <location>
        <position position="56"/>
    </location>
</feature>
<evidence type="ECO:0000256" key="4">
    <source>
        <dbReference type="ARBA" id="ARBA00022553"/>
    </source>
</evidence>
<reference evidence="10 11" key="1">
    <citation type="submission" date="2017-06" db="EMBL/GenBank/DDBJ databases">
        <title>Herbaspirillum phytohormonus sp. nov., isolated from the root nodule of Robinia pseudoacacia in lead-zinc mine.</title>
        <authorList>
            <person name="Fan M."/>
            <person name="Lin Y."/>
        </authorList>
    </citation>
    <scope>NUCLEOTIDE SEQUENCE [LARGE SCALE GENOMIC DNA]</scope>
    <source>
        <strain evidence="10 11">HZ10</strain>
    </source>
</reference>
<feature type="domain" description="Histidine kinase" evidence="8">
    <location>
        <begin position="146"/>
        <end position="365"/>
    </location>
</feature>
<dbReference type="Gene3D" id="3.30.565.10">
    <property type="entry name" value="Histidine kinase-like ATPase, C-terminal domain"/>
    <property type="match status" value="1"/>
</dbReference>
<dbReference type="Gene3D" id="3.40.50.2300">
    <property type="match status" value="2"/>
</dbReference>
<dbReference type="Pfam" id="PF02518">
    <property type="entry name" value="HATPase_c"/>
    <property type="match status" value="1"/>
</dbReference>
<dbReference type="InterPro" id="IPR011006">
    <property type="entry name" value="CheY-like_superfamily"/>
</dbReference>
<name>A0A246WP80_9BURK</name>
<dbReference type="InterPro" id="IPR003661">
    <property type="entry name" value="HisK_dim/P_dom"/>
</dbReference>
<evidence type="ECO:0000259" key="9">
    <source>
        <dbReference type="PROSITE" id="PS50110"/>
    </source>
</evidence>
<dbReference type="EMBL" id="NJGU01000008">
    <property type="protein sequence ID" value="OWY28162.1"/>
    <property type="molecule type" value="Genomic_DNA"/>
</dbReference>
<dbReference type="InterPro" id="IPR001789">
    <property type="entry name" value="Sig_transdc_resp-reg_receiver"/>
</dbReference>
<dbReference type="PROSITE" id="PS50110">
    <property type="entry name" value="RESPONSE_REGULATORY"/>
    <property type="match status" value="2"/>
</dbReference>
<dbReference type="CDD" id="cd00082">
    <property type="entry name" value="HisKA"/>
    <property type="match status" value="1"/>
</dbReference>
<dbReference type="SUPFAM" id="SSF47384">
    <property type="entry name" value="Homodimeric domain of signal transducing histidine kinase"/>
    <property type="match status" value="1"/>
</dbReference>
<dbReference type="GO" id="GO:0005886">
    <property type="term" value="C:plasma membrane"/>
    <property type="evidence" value="ECO:0007669"/>
    <property type="project" value="UniProtKB-SubCell"/>
</dbReference>
<dbReference type="Pfam" id="PF00512">
    <property type="entry name" value="HisKA"/>
    <property type="match status" value="1"/>
</dbReference>
<accession>A0A246WP80</accession>
<dbReference type="InterPro" id="IPR036890">
    <property type="entry name" value="HATPase_C_sf"/>
</dbReference>
<evidence type="ECO:0000256" key="7">
    <source>
        <dbReference type="PROSITE-ProRule" id="PRU00169"/>
    </source>
</evidence>
<comment type="caution">
    <text evidence="10">The sequence shown here is derived from an EMBL/GenBank/DDBJ whole genome shotgun (WGS) entry which is preliminary data.</text>
</comment>
<feature type="modified residue" description="4-aspartylphosphate" evidence="7">
    <location>
        <position position="441"/>
    </location>
</feature>
<dbReference type="PRINTS" id="PR00344">
    <property type="entry name" value="BCTRLSENSOR"/>
</dbReference>
<dbReference type="AlphaFoldDB" id="A0A246WP80"/>
<dbReference type="SMART" id="SM00448">
    <property type="entry name" value="REC"/>
    <property type="match status" value="2"/>
</dbReference>
<keyword evidence="4 7" id="KW-0597">Phosphoprotein</keyword>
<keyword evidence="5" id="KW-0808">Transferase</keyword>
<dbReference type="PROSITE" id="PS50109">
    <property type="entry name" value="HIS_KIN"/>
    <property type="match status" value="1"/>
</dbReference>
<dbReference type="SUPFAM" id="SSF52172">
    <property type="entry name" value="CheY-like"/>
    <property type="match status" value="2"/>
</dbReference>
<feature type="domain" description="Response regulatory" evidence="9">
    <location>
        <begin position="7"/>
        <end position="124"/>
    </location>
</feature>
<dbReference type="InterPro" id="IPR036097">
    <property type="entry name" value="HisK_dim/P_sf"/>
</dbReference>
<dbReference type="GO" id="GO:0000155">
    <property type="term" value="F:phosphorelay sensor kinase activity"/>
    <property type="evidence" value="ECO:0007669"/>
    <property type="project" value="InterPro"/>
</dbReference>
<protein>
    <recommendedName>
        <fullName evidence="3">histidine kinase</fullName>
        <ecNumber evidence="3">2.7.13.3</ecNumber>
    </recommendedName>
</protein>
<evidence type="ECO:0000313" key="11">
    <source>
        <dbReference type="Proteomes" id="UP000197596"/>
    </source>
</evidence>
<evidence type="ECO:0000256" key="6">
    <source>
        <dbReference type="ARBA" id="ARBA00022777"/>
    </source>
</evidence>